<dbReference type="Pfam" id="PF00629">
    <property type="entry name" value="MAM"/>
    <property type="match status" value="2"/>
</dbReference>
<dbReference type="GO" id="GO:0006508">
    <property type="term" value="P:proteolysis"/>
    <property type="evidence" value="ECO:0007669"/>
    <property type="project" value="UniProtKB-KW"/>
</dbReference>
<keyword evidence="5" id="KW-0325">Glycoprotein</keyword>
<evidence type="ECO:0000259" key="10">
    <source>
        <dbReference type="PROSITE" id="PS50287"/>
    </source>
</evidence>
<dbReference type="InterPro" id="IPR033116">
    <property type="entry name" value="TRYPSIN_SER"/>
</dbReference>
<dbReference type="InterPro" id="IPR001314">
    <property type="entry name" value="Peptidase_S1A"/>
</dbReference>
<dbReference type="PROSITE" id="PS50060">
    <property type="entry name" value="MAM_2"/>
    <property type="match status" value="2"/>
</dbReference>
<dbReference type="GO" id="GO:0008236">
    <property type="term" value="F:serine-type peptidase activity"/>
    <property type="evidence" value="ECO:0007669"/>
    <property type="project" value="UniProtKB-KW"/>
</dbReference>
<comment type="caution">
    <text evidence="6">Lacks conserved residue(s) required for the propagation of feature annotation.</text>
</comment>
<dbReference type="Proteomes" id="UP001519460">
    <property type="component" value="Unassembled WGS sequence"/>
</dbReference>
<dbReference type="InterPro" id="IPR001190">
    <property type="entry name" value="SRCR"/>
</dbReference>
<dbReference type="SUPFAM" id="SSF50494">
    <property type="entry name" value="Trypsin-like serine proteases"/>
    <property type="match status" value="1"/>
</dbReference>
<name>A0ABD0JPF8_9CAEN</name>
<keyword evidence="12" id="KW-1185">Reference proteome</keyword>
<dbReference type="SMART" id="SM00020">
    <property type="entry name" value="Tryp_SPc"/>
    <property type="match status" value="1"/>
</dbReference>
<dbReference type="Pfam" id="PF00089">
    <property type="entry name" value="Trypsin"/>
    <property type="match status" value="1"/>
</dbReference>
<reference evidence="11 12" key="1">
    <citation type="journal article" date="2023" name="Sci. Data">
        <title>Genome assembly of the Korean intertidal mud-creeper Batillaria attramentaria.</title>
        <authorList>
            <person name="Patra A.K."/>
            <person name="Ho P.T."/>
            <person name="Jun S."/>
            <person name="Lee S.J."/>
            <person name="Kim Y."/>
            <person name="Won Y.J."/>
        </authorList>
    </citation>
    <scope>NUCLEOTIDE SEQUENCE [LARGE SCALE GENOMIC DNA]</scope>
    <source>
        <strain evidence="11">Wonlab-2016</strain>
    </source>
</reference>
<evidence type="ECO:0000256" key="7">
    <source>
        <dbReference type="RuleBase" id="RU363034"/>
    </source>
</evidence>
<feature type="domain" description="MAM" evidence="8">
    <location>
        <begin position="348"/>
        <end position="509"/>
    </location>
</feature>
<keyword evidence="3 7" id="KW-0720">Serine protease</keyword>
<gene>
    <name evidence="11" type="ORF">BaRGS_00032136</name>
</gene>
<dbReference type="PROSITE" id="PS50240">
    <property type="entry name" value="TRYPSIN_DOM"/>
    <property type="match status" value="1"/>
</dbReference>
<evidence type="ECO:0000313" key="12">
    <source>
        <dbReference type="Proteomes" id="UP001519460"/>
    </source>
</evidence>
<dbReference type="CDD" id="cd00190">
    <property type="entry name" value="Tryp_SPc"/>
    <property type="match status" value="1"/>
</dbReference>
<dbReference type="Gene3D" id="3.10.250.10">
    <property type="entry name" value="SRCR-like domain"/>
    <property type="match status" value="1"/>
</dbReference>
<evidence type="ECO:0000259" key="8">
    <source>
        <dbReference type="PROSITE" id="PS50060"/>
    </source>
</evidence>
<sequence length="669" mass="72892">MSAAVQVSPDGLLQVMKEGQWFPVCSHNWSPELADSACAAAYLGSVVNTSSATVVQNTFITLTQEDVEMYVVAQGAAQLRSGCPGNQAVSLTCRERECGVTLTPLPQPYVLGSRESVDGQWPWMAAILSGGNFQCGASIISPQWVMTAAHCVYNLVHTPERLTIVAGHVNLDVVTDHVTRVTEVIQHPENDYIYYADISLLRLQQPLTTTATIRPACLPTRVHQWSTNIPCYVSGWGVTDVSDMYEMSSILHHAKVKLWPQGKCKAVYPARLIPSMICAGYEHGEIDACKGDSGGPLVCQDARGAWQQVGVVSWGRGCGTKGMPGVYTRVDSFLEWISNVTAEGDISVTCDFETSAICGYVTNVNATSSFLWTRRSGGRTLPPRPVEDNTRSDDSGHYMYVHVDDDSRHEKATLYTPRLNFTSAACLTIHVFFFADTDAVLTVNAVAGQKSNQSEEVMRLEDGSADWTRVEMELPDWTVRVAFLALAQSRTQGGVGVDDVSVYAGQCADTLKVSCNFDSGSLCQYTAQAADGGVSWQIQTESLPAINNISQTNYFVEADMRGSRLGQSALLMSPPMTSSVTRCIRFRYKLSSPTAVSLSVCTLTVVNGNGFPDCSTWTRSSSENNDWSVGQAQLPPRSNYSLFFRARRGFRGGVAMVDDVTKVDRSCDS</sequence>
<feature type="domain" description="Peptidase S1" evidence="9">
    <location>
        <begin position="110"/>
        <end position="342"/>
    </location>
</feature>
<organism evidence="11 12">
    <name type="scientific">Batillaria attramentaria</name>
    <dbReference type="NCBI Taxonomy" id="370345"/>
    <lineage>
        <taxon>Eukaryota</taxon>
        <taxon>Metazoa</taxon>
        <taxon>Spiralia</taxon>
        <taxon>Lophotrochozoa</taxon>
        <taxon>Mollusca</taxon>
        <taxon>Gastropoda</taxon>
        <taxon>Caenogastropoda</taxon>
        <taxon>Sorbeoconcha</taxon>
        <taxon>Cerithioidea</taxon>
        <taxon>Batillariidae</taxon>
        <taxon>Batillaria</taxon>
    </lineage>
</organism>
<evidence type="ECO:0000256" key="2">
    <source>
        <dbReference type="ARBA" id="ARBA00022801"/>
    </source>
</evidence>
<dbReference type="PRINTS" id="PR00722">
    <property type="entry name" value="CHYMOTRYPSIN"/>
</dbReference>
<dbReference type="InterPro" id="IPR043504">
    <property type="entry name" value="Peptidase_S1_PA_chymotrypsin"/>
</dbReference>
<proteinExistence type="predicted"/>
<dbReference type="InterPro" id="IPR036772">
    <property type="entry name" value="SRCR-like_dom_sf"/>
</dbReference>
<keyword evidence="1 7" id="KW-0645">Protease</keyword>
<evidence type="ECO:0000256" key="4">
    <source>
        <dbReference type="ARBA" id="ARBA00023157"/>
    </source>
</evidence>
<keyword evidence="4" id="KW-1015">Disulfide bond</keyword>
<dbReference type="FunFam" id="2.40.10.10:FF:000003">
    <property type="entry name" value="Transmembrane serine protease 3"/>
    <property type="match status" value="1"/>
</dbReference>
<dbReference type="PANTHER" id="PTHR24252:SF7">
    <property type="entry name" value="HYALIN"/>
    <property type="match status" value="1"/>
</dbReference>
<dbReference type="InterPro" id="IPR001254">
    <property type="entry name" value="Trypsin_dom"/>
</dbReference>
<evidence type="ECO:0000256" key="3">
    <source>
        <dbReference type="ARBA" id="ARBA00022825"/>
    </source>
</evidence>
<evidence type="ECO:0000313" key="11">
    <source>
        <dbReference type="EMBL" id="KAK7476590.1"/>
    </source>
</evidence>
<dbReference type="InterPro" id="IPR009003">
    <property type="entry name" value="Peptidase_S1_PA"/>
</dbReference>
<evidence type="ECO:0000259" key="9">
    <source>
        <dbReference type="PROSITE" id="PS50240"/>
    </source>
</evidence>
<dbReference type="Pfam" id="PF15494">
    <property type="entry name" value="SRCR_2"/>
    <property type="match status" value="1"/>
</dbReference>
<dbReference type="SUPFAM" id="SSF56487">
    <property type="entry name" value="SRCR-like"/>
    <property type="match status" value="1"/>
</dbReference>
<dbReference type="Gene3D" id="2.40.10.10">
    <property type="entry name" value="Trypsin-like serine proteases"/>
    <property type="match status" value="2"/>
</dbReference>
<accession>A0ABD0JPF8</accession>
<comment type="caution">
    <text evidence="11">The sequence shown here is derived from an EMBL/GenBank/DDBJ whole genome shotgun (WGS) entry which is preliminary data.</text>
</comment>
<dbReference type="InterPro" id="IPR018114">
    <property type="entry name" value="TRYPSIN_HIS"/>
</dbReference>
<dbReference type="PROSITE" id="PS00135">
    <property type="entry name" value="TRYPSIN_SER"/>
    <property type="match status" value="1"/>
</dbReference>
<dbReference type="SMART" id="SM00202">
    <property type="entry name" value="SR"/>
    <property type="match status" value="1"/>
</dbReference>
<dbReference type="SMART" id="SM00137">
    <property type="entry name" value="MAM"/>
    <property type="match status" value="2"/>
</dbReference>
<protein>
    <submittedName>
        <fullName evidence="11">Uncharacterized protein</fullName>
    </submittedName>
</protein>
<dbReference type="SUPFAM" id="SSF49899">
    <property type="entry name" value="Concanavalin A-like lectins/glucanases"/>
    <property type="match status" value="2"/>
</dbReference>
<evidence type="ECO:0000256" key="1">
    <source>
        <dbReference type="ARBA" id="ARBA00022670"/>
    </source>
</evidence>
<keyword evidence="2 7" id="KW-0378">Hydrolase</keyword>
<feature type="domain" description="MAM" evidence="8">
    <location>
        <begin position="513"/>
        <end position="669"/>
    </location>
</feature>
<dbReference type="PROSITE" id="PS00134">
    <property type="entry name" value="TRYPSIN_HIS"/>
    <property type="match status" value="1"/>
</dbReference>
<dbReference type="EMBL" id="JACVVK020000371">
    <property type="protein sequence ID" value="KAK7476590.1"/>
    <property type="molecule type" value="Genomic_DNA"/>
</dbReference>
<dbReference type="AlphaFoldDB" id="A0ABD0JPF8"/>
<dbReference type="PROSITE" id="PS50287">
    <property type="entry name" value="SRCR_2"/>
    <property type="match status" value="1"/>
</dbReference>
<evidence type="ECO:0000256" key="5">
    <source>
        <dbReference type="ARBA" id="ARBA00023180"/>
    </source>
</evidence>
<evidence type="ECO:0000256" key="6">
    <source>
        <dbReference type="PROSITE-ProRule" id="PRU00196"/>
    </source>
</evidence>
<dbReference type="Gene3D" id="2.60.120.200">
    <property type="match status" value="2"/>
</dbReference>
<dbReference type="InterPro" id="IPR000998">
    <property type="entry name" value="MAM_dom"/>
</dbReference>
<feature type="domain" description="SRCR" evidence="10">
    <location>
        <begin position="1"/>
        <end position="94"/>
    </location>
</feature>
<dbReference type="PANTHER" id="PTHR24252">
    <property type="entry name" value="ACROSIN-RELATED"/>
    <property type="match status" value="1"/>
</dbReference>
<dbReference type="InterPro" id="IPR013320">
    <property type="entry name" value="ConA-like_dom_sf"/>
</dbReference>